<dbReference type="EMBL" id="LWDV01000006">
    <property type="protein sequence ID" value="OCL28024.1"/>
    <property type="molecule type" value="Genomic_DNA"/>
</dbReference>
<comment type="caution">
    <text evidence="1">The sequence shown here is derived from an EMBL/GenBank/DDBJ whole genome shotgun (WGS) entry which is preliminary data.</text>
</comment>
<evidence type="ECO:0000313" key="2">
    <source>
        <dbReference type="Proteomes" id="UP000093514"/>
    </source>
</evidence>
<dbReference type="Pfam" id="PF12672">
    <property type="entry name" value="DUF3793"/>
    <property type="match status" value="1"/>
</dbReference>
<keyword evidence="2" id="KW-1185">Reference proteome</keyword>
<organism evidence="1 2">
    <name type="scientific">Orenia metallireducens</name>
    <dbReference type="NCBI Taxonomy" id="1413210"/>
    <lineage>
        <taxon>Bacteria</taxon>
        <taxon>Bacillati</taxon>
        <taxon>Bacillota</taxon>
        <taxon>Clostridia</taxon>
        <taxon>Halanaerobiales</taxon>
        <taxon>Halobacteroidaceae</taxon>
        <taxon>Orenia</taxon>
    </lineage>
</organism>
<dbReference type="InterPro" id="IPR024523">
    <property type="entry name" value="DUF3793"/>
</dbReference>
<sequence>MRIKMPSNYDICSKDYLKSLLSNIGATIMGVKPAELRNVILSNSNCGDCCYWQECKESLLEYQQLGVLEIGKMEKQNRIKVLFYHRSSLDRHLRNKHNLKFLREIGYPKNYNLDKYLEHLKERLESEEFPHEIGVFFGYPLKDVLGFMGYLNLDVSDWGEWRFYGNERVSQLQQKRFEQARDYVKERLDNVEDTKEFYEVI</sequence>
<dbReference type="RefSeq" id="WP_068715057.1">
    <property type="nucleotide sequence ID" value="NZ_LWDV01000006.1"/>
</dbReference>
<reference evidence="2" key="1">
    <citation type="submission" date="2016-07" db="EMBL/GenBank/DDBJ databases">
        <authorList>
            <person name="Florea S."/>
            <person name="Webb J.S."/>
            <person name="Jaromczyk J."/>
            <person name="Schardl C.L."/>
        </authorList>
    </citation>
    <scope>NUCLEOTIDE SEQUENCE [LARGE SCALE GENOMIC DNA]</scope>
    <source>
        <strain evidence="2">Z6</strain>
    </source>
</reference>
<dbReference type="AlphaFoldDB" id="A0A1C0ACD7"/>
<evidence type="ECO:0000313" key="1">
    <source>
        <dbReference type="EMBL" id="OCL28024.1"/>
    </source>
</evidence>
<name>A0A1C0ACD7_9FIRM</name>
<accession>A0A1C0ACD7</accession>
<reference evidence="1 2" key="2">
    <citation type="submission" date="2016-08" db="EMBL/GenBank/DDBJ databases">
        <title>Orenia metallireducens sp. nov. strain Z6, a Novel Metal-reducing Firmicute from the Deep Subsurface.</title>
        <authorList>
            <person name="Maxim B.I."/>
            <person name="Kenneth K."/>
            <person name="Flynn T.M."/>
            <person name="Oloughlin E.J."/>
            <person name="Locke R.A."/>
            <person name="Weber J.R."/>
            <person name="Egan S.M."/>
            <person name="Mackie R.I."/>
            <person name="Cann I.K."/>
        </authorList>
    </citation>
    <scope>NUCLEOTIDE SEQUENCE [LARGE SCALE GENOMIC DNA]</scope>
    <source>
        <strain evidence="1 2">Z6</strain>
    </source>
</reference>
<protein>
    <recommendedName>
        <fullName evidence="3">DUF3793 domain-containing protein</fullName>
    </recommendedName>
</protein>
<gene>
    <name evidence="1" type="ORF">U472_02155</name>
</gene>
<dbReference type="Proteomes" id="UP000093514">
    <property type="component" value="Unassembled WGS sequence"/>
</dbReference>
<evidence type="ECO:0008006" key="3">
    <source>
        <dbReference type="Google" id="ProtNLM"/>
    </source>
</evidence>
<proteinExistence type="predicted"/>